<reference evidence="1 2" key="1">
    <citation type="submission" date="2018-03" db="EMBL/GenBank/DDBJ databases">
        <title>Genomic Encyclopedia of Type Strains, Phase III (KMG-III): the genomes of soil and plant-associated and newly described type strains.</title>
        <authorList>
            <person name="Whitman W."/>
        </authorList>
    </citation>
    <scope>NUCLEOTIDE SEQUENCE [LARGE SCALE GENOMIC DNA]</scope>
    <source>
        <strain evidence="1 2">CGMCC 4.7067</strain>
    </source>
</reference>
<name>A0A2T0UET5_9ACTN</name>
<keyword evidence="2" id="KW-1185">Reference proteome</keyword>
<accession>A0A2T0UET5</accession>
<organism evidence="1 2">
    <name type="scientific">Glycomyces artemisiae</name>
    <dbReference type="NCBI Taxonomy" id="1076443"/>
    <lineage>
        <taxon>Bacteria</taxon>
        <taxon>Bacillati</taxon>
        <taxon>Actinomycetota</taxon>
        <taxon>Actinomycetes</taxon>
        <taxon>Glycomycetales</taxon>
        <taxon>Glycomycetaceae</taxon>
        <taxon>Glycomyces</taxon>
    </lineage>
</organism>
<dbReference type="OrthoDB" id="3197057at2"/>
<evidence type="ECO:0000313" key="1">
    <source>
        <dbReference type="EMBL" id="PRY56450.1"/>
    </source>
</evidence>
<dbReference type="AlphaFoldDB" id="A0A2T0UET5"/>
<gene>
    <name evidence="1" type="ORF">B0I28_10999</name>
</gene>
<dbReference type="RefSeq" id="WP_106365877.1">
    <property type="nucleotide sequence ID" value="NZ_PVTJ01000009.1"/>
</dbReference>
<dbReference type="EMBL" id="PVTJ01000009">
    <property type="protein sequence ID" value="PRY56450.1"/>
    <property type="molecule type" value="Genomic_DNA"/>
</dbReference>
<proteinExistence type="predicted"/>
<comment type="caution">
    <text evidence="1">The sequence shown here is derived from an EMBL/GenBank/DDBJ whole genome shotgun (WGS) entry which is preliminary data.</text>
</comment>
<sequence length="539" mass="60288">MTGLIVPPLDEEPWPTLGPQICDLIEERCVFGPGDLRGEPAVIDAEKRALIYRMYEVYPKGHPKAGKRRFKRVCISLRKGTAKTEFAAWVAYVELHPEGPVRFAGWDAYGNPVGKPVKDPYIPMIAYTEEQTEELAYAALKVMCEESTDADLFDPTMERITRTSGGGKALALAAAPNARDGARTTFQHADEPHRFVLPRLVKAWQTMLQNIPKRPLADPWSLSTTTAGASGEQSVAESEKEYAEKVAAGKAKDPQLFYFHREASARHDIETDEGLRAAIIEASGPVVAAWSDIDSIVSLYHQADTDKAYFERVWLNRWVASANQAFNPERWKDLAAPRTVIAKGAQIALGFDGARWRDACGLVATHLETGHQWVTALWEKPEDYKGEWEVLDEDVDAAVDAVFDQWNVVRFYADPPRFEANVSRWAGKYGPKKVLEWYTNRPKQIGQVMRAYRTAIDSGELTHSGDPDLARHIANARVGNLKLMDDDDKTPLWTIYKERPDSTDFIDLAMAGALSWQARLDSIAAGQMRASNGRMIVLR</sequence>
<dbReference type="Proteomes" id="UP000238176">
    <property type="component" value="Unassembled WGS sequence"/>
</dbReference>
<protein>
    <submittedName>
        <fullName evidence="1">Phage terminase large subunit-like protein</fullName>
    </submittedName>
</protein>
<evidence type="ECO:0000313" key="2">
    <source>
        <dbReference type="Proteomes" id="UP000238176"/>
    </source>
</evidence>